<proteinExistence type="predicted"/>
<dbReference type="Proteomes" id="UP000256970">
    <property type="component" value="Unassembled WGS sequence"/>
</dbReference>
<keyword evidence="4" id="KW-1185">Reference proteome</keyword>
<name>A0A383W1C7_TETOB</name>
<dbReference type="EMBL" id="FNXT01001017">
    <property type="protein sequence ID" value="SZX70903.1"/>
    <property type="molecule type" value="Genomic_DNA"/>
</dbReference>
<evidence type="ECO:0000313" key="2">
    <source>
        <dbReference type="EMBL" id="SZX63129.1"/>
    </source>
</evidence>
<evidence type="ECO:0008006" key="5">
    <source>
        <dbReference type="Google" id="ProtNLM"/>
    </source>
</evidence>
<accession>A0A383W1C7</accession>
<evidence type="ECO:0000313" key="4">
    <source>
        <dbReference type="Proteomes" id="UP000256970"/>
    </source>
</evidence>
<protein>
    <recommendedName>
        <fullName evidence="5">MYND-type domain-containing protein</fullName>
    </recommendedName>
</protein>
<gene>
    <name evidence="3" type="ORF">BQ4739_LOCUS11060</name>
    <name evidence="2" type="ORF">BQ4739_LOCUS3691</name>
</gene>
<sequence length="131" mass="14100">MAVQYGSSSSMRPANLGQAADQDPAQQQQGTDSVAEDPLEQQQQQQRASQHVEGVVADVLSFCRVVAAAVPLPEVCNNPSCQCLHGISEAAAAVKMCAGCGTRYCCLQCQQVHWRVHRRACMRLRLQAGSS</sequence>
<dbReference type="EMBL" id="FNXT01000284">
    <property type="protein sequence ID" value="SZX63129.1"/>
    <property type="molecule type" value="Genomic_DNA"/>
</dbReference>
<feature type="compositionally biased region" description="Low complexity" evidence="1">
    <location>
        <begin position="18"/>
        <end position="29"/>
    </location>
</feature>
<feature type="compositionally biased region" description="Polar residues" evidence="1">
    <location>
        <begin position="1"/>
        <end position="12"/>
    </location>
</feature>
<dbReference type="AlphaFoldDB" id="A0A383W1C7"/>
<feature type="region of interest" description="Disordered" evidence="1">
    <location>
        <begin position="1"/>
        <end position="48"/>
    </location>
</feature>
<dbReference type="SUPFAM" id="SSF144232">
    <property type="entry name" value="HIT/MYND zinc finger-like"/>
    <property type="match status" value="1"/>
</dbReference>
<organism evidence="3 4">
    <name type="scientific">Tetradesmus obliquus</name>
    <name type="common">Green alga</name>
    <name type="synonym">Acutodesmus obliquus</name>
    <dbReference type="NCBI Taxonomy" id="3088"/>
    <lineage>
        <taxon>Eukaryota</taxon>
        <taxon>Viridiplantae</taxon>
        <taxon>Chlorophyta</taxon>
        <taxon>core chlorophytes</taxon>
        <taxon>Chlorophyceae</taxon>
        <taxon>CS clade</taxon>
        <taxon>Sphaeropleales</taxon>
        <taxon>Scenedesmaceae</taxon>
        <taxon>Tetradesmus</taxon>
    </lineage>
</organism>
<reference evidence="3 4" key="1">
    <citation type="submission" date="2016-10" db="EMBL/GenBank/DDBJ databases">
        <authorList>
            <person name="Cai Z."/>
        </authorList>
    </citation>
    <scope>NUCLEOTIDE SEQUENCE [LARGE SCALE GENOMIC DNA]</scope>
</reference>
<evidence type="ECO:0000256" key="1">
    <source>
        <dbReference type="SAM" id="MobiDB-lite"/>
    </source>
</evidence>
<evidence type="ECO:0000313" key="3">
    <source>
        <dbReference type="EMBL" id="SZX70903.1"/>
    </source>
</evidence>